<accession>A0A7L7LAV7</accession>
<dbReference type="Gene3D" id="3.40.1090.10">
    <property type="entry name" value="Cytosolic phospholipase A2 catalytic domain"/>
    <property type="match status" value="1"/>
</dbReference>
<dbReference type="Pfam" id="PF01734">
    <property type="entry name" value="Patatin"/>
    <property type="match status" value="1"/>
</dbReference>
<keyword evidence="5" id="KW-1185">Reference proteome</keyword>
<reference evidence="4 5" key="1">
    <citation type="submission" date="2020-08" db="EMBL/GenBank/DDBJ databases">
        <title>Adhaeribacter dokdonensis sp. nov., isolated from the rhizosphere of Elymus tsukushiensis, a plant native to the Dokdo Islands, Republic of Korea.</title>
        <authorList>
            <person name="Ghim S.Y."/>
        </authorList>
    </citation>
    <scope>NUCLEOTIDE SEQUENCE [LARGE SCALE GENOMIC DNA]</scope>
    <source>
        <strain evidence="4 5">KUDC8001</strain>
    </source>
</reference>
<feature type="short sequence motif" description="GXSXG" evidence="2">
    <location>
        <begin position="53"/>
        <end position="57"/>
    </location>
</feature>
<name>A0A7L7LAV7_9BACT</name>
<protein>
    <submittedName>
        <fullName evidence="4">Patatin-like phospholipase family protein</fullName>
    </submittedName>
</protein>
<proteinExistence type="predicted"/>
<evidence type="ECO:0000313" key="5">
    <source>
        <dbReference type="Proteomes" id="UP000514509"/>
    </source>
</evidence>
<dbReference type="InterPro" id="IPR002641">
    <property type="entry name" value="PNPLA_dom"/>
</dbReference>
<dbReference type="GO" id="GO:0016787">
    <property type="term" value="F:hydrolase activity"/>
    <property type="evidence" value="ECO:0007669"/>
    <property type="project" value="UniProtKB-UniRule"/>
</dbReference>
<sequence>MVKSNSLPFRVPAGYQGPKRSLILAGGGMRLAYQAGVLKALEEHGLCFHHADGTSGGIFNVAMLLSGLTTDQICQNWRTLRIKDFVSYFPFKEYLNPFRLMAFGDADGLLHKVFPHLGINITKINTEPDITGTFNVCNYSYKINEAIPHQQVSLSHLIAGVSLPIFMPAVQINNDWYIDAVWIKDANLMEAIKRGAEEIWLVWAIGNEHQYRKGSFNQYVHMIEMSANGALFAEFDYLNELNNRIRKGDSPYGQKNLIQLHIVKPEYPLPLDTDLYFNKINTTTLIDLGYADAKNYLLNNRKNPAAPSPHSTKMKSPGVGFSLRFKLTGNLFNQITTIHLSLTLPDIAIFMQTEEPYQLAANIYLSQQSRFCYGYNGTFFTKNNADQTNKQVEFGFQVQVEDQKYYLRGQVDLNADRLHKYQIPISLYQGASTAGTLLSTTIFTITPADYKYFRKSLQFYHTPNWWAKRKASRALQNYFLTYKQMRFTL</sequence>
<feature type="active site" description="Proton acceptor" evidence="2">
    <location>
        <position position="179"/>
    </location>
</feature>
<evidence type="ECO:0000259" key="3">
    <source>
        <dbReference type="PROSITE" id="PS51635"/>
    </source>
</evidence>
<dbReference type="KEGG" id="add:HUW48_18465"/>
<dbReference type="SUPFAM" id="SSF52151">
    <property type="entry name" value="FabD/lysophospholipase-like"/>
    <property type="match status" value="1"/>
</dbReference>
<dbReference type="Proteomes" id="UP000514509">
    <property type="component" value="Chromosome"/>
</dbReference>
<organism evidence="4 5">
    <name type="scientific">Adhaeribacter radiodurans</name>
    <dbReference type="NCBI Taxonomy" id="2745197"/>
    <lineage>
        <taxon>Bacteria</taxon>
        <taxon>Pseudomonadati</taxon>
        <taxon>Bacteroidota</taxon>
        <taxon>Cytophagia</taxon>
        <taxon>Cytophagales</taxon>
        <taxon>Hymenobacteraceae</taxon>
        <taxon>Adhaeribacter</taxon>
    </lineage>
</organism>
<comment type="caution">
    <text evidence="2">Lacks conserved residue(s) required for the propagation of feature annotation.</text>
</comment>
<feature type="active site" description="Nucleophile" evidence="2">
    <location>
        <position position="55"/>
    </location>
</feature>
<keyword evidence="2" id="KW-0378">Hydrolase</keyword>
<dbReference type="RefSeq" id="WP_182412343.1">
    <property type="nucleotide sequence ID" value="NZ_CP055153.1"/>
</dbReference>
<keyword evidence="2" id="KW-0442">Lipid degradation</keyword>
<evidence type="ECO:0000256" key="2">
    <source>
        <dbReference type="PROSITE-ProRule" id="PRU01161"/>
    </source>
</evidence>
<evidence type="ECO:0000313" key="4">
    <source>
        <dbReference type="EMBL" id="QMU29883.1"/>
    </source>
</evidence>
<dbReference type="EMBL" id="CP055153">
    <property type="protein sequence ID" value="QMU29883.1"/>
    <property type="molecule type" value="Genomic_DNA"/>
</dbReference>
<dbReference type="GO" id="GO:0016042">
    <property type="term" value="P:lipid catabolic process"/>
    <property type="evidence" value="ECO:0007669"/>
    <property type="project" value="UniProtKB-UniRule"/>
</dbReference>
<dbReference type="AlphaFoldDB" id="A0A7L7LAV7"/>
<dbReference type="InterPro" id="IPR016035">
    <property type="entry name" value="Acyl_Trfase/lysoPLipase"/>
</dbReference>
<keyword evidence="1 2" id="KW-0443">Lipid metabolism</keyword>
<dbReference type="PROSITE" id="PS51635">
    <property type="entry name" value="PNPLA"/>
    <property type="match status" value="1"/>
</dbReference>
<feature type="domain" description="PNPLA" evidence="3">
    <location>
        <begin position="22"/>
        <end position="193"/>
    </location>
</feature>
<evidence type="ECO:0000256" key="1">
    <source>
        <dbReference type="ARBA" id="ARBA00023098"/>
    </source>
</evidence>
<gene>
    <name evidence="4" type="ORF">HUW48_18465</name>
</gene>